<protein>
    <submittedName>
        <fullName evidence="1">Uncharacterized protein</fullName>
    </submittedName>
</protein>
<dbReference type="Proteomes" id="UP000887013">
    <property type="component" value="Unassembled WGS sequence"/>
</dbReference>
<comment type="caution">
    <text evidence="1">The sequence shown here is derived from an EMBL/GenBank/DDBJ whole genome shotgun (WGS) entry which is preliminary data.</text>
</comment>
<gene>
    <name evidence="1" type="ORF">NPIL_100441</name>
</gene>
<sequence>MNPSSGVTTANSRLDIIIALIHDLIKEIPDQTSSFLLSKDENDELLLEQKVLTSILHEAARINNSRNDLGYKP</sequence>
<reference evidence="1" key="1">
    <citation type="submission" date="2020-08" db="EMBL/GenBank/DDBJ databases">
        <title>Multicomponent nature underlies the extraordinary mechanical properties of spider dragline silk.</title>
        <authorList>
            <person name="Kono N."/>
            <person name="Nakamura H."/>
            <person name="Mori M."/>
            <person name="Yoshida Y."/>
            <person name="Ohtoshi R."/>
            <person name="Malay A.D."/>
            <person name="Moran D.A.P."/>
            <person name="Tomita M."/>
            <person name="Numata K."/>
            <person name="Arakawa K."/>
        </authorList>
    </citation>
    <scope>NUCLEOTIDE SEQUENCE</scope>
</reference>
<keyword evidence="2" id="KW-1185">Reference proteome</keyword>
<dbReference type="EMBL" id="BMAW01119413">
    <property type="protein sequence ID" value="GFT84520.1"/>
    <property type="molecule type" value="Genomic_DNA"/>
</dbReference>
<proteinExistence type="predicted"/>
<dbReference type="AlphaFoldDB" id="A0A8X6U5X1"/>
<evidence type="ECO:0000313" key="2">
    <source>
        <dbReference type="Proteomes" id="UP000887013"/>
    </source>
</evidence>
<accession>A0A8X6U5X1</accession>
<organism evidence="1 2">
    <name type="scientific">Nephila pilipes</name>
    <name type="common">Giant wood spider</name>
    <name type="synonym">Nephila maculata</name>
    <dbReference type="NCBI Taxonomy" id="299642"/>
    <lineage>
        <taxon>Eukaryota</taxon>
        <taxon>Metazoa</taxon>
        <taxon>Ecdysozoa</taxon>
        <taxon>Arthropoda</taxon>
        <taxon>Chelicerata</taxon>
        <taxon>Arachnida</taxon>
        <taxon>Araneae</taxon>
        <taxon>Araneomorphae</taxon>
        <taxon>Entelegynae</taxon>
        <taxon>Araneoidea</taxon>
        <taxon>Nephilidae</taxon>
        <taxon>Nephila</taxon>
    </lineage>
</organism>
<name>A0A8X6U5X1_NEPPI</name>
<evidence type="ECO:0000313" key="1">
    <source>
        <dbReference type="EMBL" id="GFT84520.1"/>
    </source>
</evidence>